<protein>
    <submittedName>
        <fullName evidence="1">Uncharacterized protein</fullName>
    </submittedName>
</protein>
<evidence type="ECO:0000313" key="1">
    <source>
        <dbReference type="EMBL" id="AAL64236.1"/>
    </source>
</evidence>
<gene>
    <name evidence="1" type="ordered locus">PAE2496</name>
</gene>
<dbReference type="HOGENOM" id="CLU_091581_0_0_2"/>
<dbReference type="AlphaFoldDB" id="Q8ZV20"/>
<dbReference type="GeneID" id="1464577"/>
<reference evidence="1 2" key="1">
    <citation type="journal article" date="2002" name="Proc. Natl. Acad. Sci. U.S.A.">
        <title>Genome sequence of the hyperthermophilic crenarchaeon Pyrobaculum aerophilum.</title>
        <authorList>
            <person name="Fitz-Gibbon S.T."/>
            <person name="Ladner H."/>
            <person name="Kim U.J."/>
            <person name="Stetter K.O."/>
            <person name="Simon M.I."/>
            <person name="Miller J.H."/>
        </authorList>
    </citation>
    <scope>NUCLEOTIDE SEQUENCE [LARGE SCALE GENOMIC DNA]</scope>
    <source>
        <strain evidence="2">ATCC 51768 / DSM 7523 / JCM 9630 / CIP 104966 / NBRC 100827 / IM2</strain>
    </source>
</reference>
<dbReference type="InParanoid" id="Q8ZV20"/>
<dbReference type="EnsemblBacteria" id="AAL64236">
    <property type="protein sequence ID" value="AAL64236"/>
    <property type="gene ID" value="PAE2496"/>
</dbReference>
<sequence>MRQKTWLILIAVAVVALFSVGLLMFTTSASEGVGVKLPPNSTFVAVCQLQFVNGGLMLAGPCVSGNLTVVEFRAVGDELALNFTLYGRGGMYKRRSEWPRFMIPLEKEPAYRNLDERLRVNASIYLVDWGVQGAGGGYSLGGSPYMTYSLMMEHTALVVDNKTLIVVVTFRAWKLNQQIRGSVSEQVEQHNRQDQESLHQTHLRDVEEALKEFEVNNGFLTPFLSIWLFPGNFLSHVSSTPGLFSVIPGVLNVANLYNKYCRLTA</sequence>
<dbReference type="KEGG" id="pai:PAE2496"/>
<organism evidence="1 2">
    <name type="scientific">Pyrobaculum aerophilum (strain ATCC 51768 / DSM 7523 / JCM 9630 / CIP 104966 / NBRC 100827 / IM2)</name>
    <dbReference type="NCBI Taxonomy" id="178306"/>
    <lineage>
        <taxon>Archaea</taxon>
        <taxon>Thermoproteota</taxon>
        <taxon>Thermoprotei</taxon>
        <taxon>Thermoproteales</taxon>
        <taxon>Thermoproteaceae</taxon>
        <taxon>Pyrobaculum</taxon>
    </lineage>
</organism>
<dbReference type="Proteomes" id="UP000002439">
    <property type="component" value="Chromosome"/>
</dbReference>
<accession>Q8ZV20</accession>
<dbReference type="PATRIC" id="fig|178306.9.peg.1861"/>
<proteinExistence type="predicted"/>
<evidence type="ECO:0000313" key="2">
    <source>
        <dbReference type="Proteomes" id="UP000002439"/>
    </source>
</evidence>
<keyword evidence="2" id="KW-1185">Reference proteome</keyword>
<dbReference type="EMBL" id="AE009441">
    <property type="protein sequence ID" value="AAL64236.1"/>
    <property type="molecule type" value="Genomic_DNA"/>
</dbReference>
<dbReference type="eggNOG" id="arCOG11748">
    <property type="taxonomic scope" value="Archaea"/>
</dbReference>
<dbReference type="RefSeq" id="WP_011008704.1">
    <property type="nucleotide sequence ID" value="NC_003364.1"/>
</dbReference>
<name>Q8ZV20_PYRAE</name>